<dbReference type="InterPro" id="IPR011992">
    <property type="entry name" value="EF-hand-dom_pair"/>
</dbReference>
<feature type="domain" description="EF-hand" evidence="7">
    <location>
        <begin position="58"/>
        <end position="93"/>
    </location>
</feature>
<accession>A0A1I8HFC6</accession>
<evidence type="ECO:0000313" key="9">
    <source>
        <dbReference type="WBParaSite" id="maker-uti_cns_0005922-snap-gene-0.8-mRNA-1"/>
    </source>
</evidence>
<dbReference type="Gene3D" id="1.10.238.10">
    <property type="entry name" value="EF-hand"/>
    <property type="match status" value="1"/>
</dbReference>
<keyword evidence="2" id="KW-0519">Myristate</keyword>
<proteinExistence type="inferred from homology"/>
<dbReference type="CDD" id="cd00051">
    <property type="entry name" value="EFh"/>
    <property type="match status" value="1"/>
</dbReference>
<protein>
    <submittedName>
        <fullName evidence="9">EF-hand domain-containing protein</fullName>
    </submittedName>
</protein>
<evidence type="ECO:0000259" key="7">
    <source>
        <dbReference type="PROSITE" id="PS50222"/>
    </source>
</evidence>
<dbReference type="PANTHER" id="PTHR23055:SF178">
    <property type="entry name" value="NEUROCALCIN HOMOLOG"/>
    <property type="match status" value="1"/>
</dbReference>
<dbReference type="InterPro" id="IPR028846">
    <property type="entry name" value="Recoverin"/>
</dbReference>
<evidence type="ECO:0000256" key="4">
    <source>
        <dbReference type="ARBA" id="ARBA00022737"/>
    </source>
</evidence>
<comment type="similarity">
    <text evidence="1">Belongs to the recoverin family.</text>
</comment>
<dbReference type="PROSITE" id="PS00018">
    <property type="entry name" value="EF_HAND_1"/>
    <property type="match status" value="2"/>
</dbReference>
<dbReference type="Pfam" id="PF13499">
    <property type="entry name" value="EF-hand_7"/>
    <property type="match status" value="1"/>
</dbReference>
<keyword evidence="5" id="KW-0106">Calcium</keyword>
<dbReference type="AlphaFoldDB" id="A0A1I8HFC6"/>
<name>A0A1I8HFC6_9PLAT</name>
<dbReference type="PROSITE" id="PS50222">
    <property type="entry name" value="EF_HAND_2"/>
    <property type="match status" value="2"/>
</dbReference>
<evidence type="ECO:0000256" key="5">
    <source>
        <dbReference type="ARBA" id="ARBA00022837"/>
    </source>
</evidence>
<keyword evidence="4" id="KW-0677">Repeat</keyword>
<feature type="domain" description="EF-hand" evidence="7">
    <location>
        <begin position="94"/>
        <end position="129"/>
    </location>
</feature>
<sequence>MGTNVSKDDVERVSKKLNLSSSTTKDLLKSFVELGCGTTITREEFHQFVSRMGEISKERREAWNTVFNMLDLDGNQVIDFYEFSVAMIYHSKLTNDEKIENIFRMVDFDKDDKISYEELHKAVDAAARIKLAKRASLTNMKTVFADLAESFYLGAQNFQGRKDKLNHQEFRNALLSARGKELLNLMGLL</sequence>
<dbReference type="SUPFAM" id="SSF47473">
    <property type="entry name" value="EF-hand"/>
    <property type="match status" value="1"/>
</dbReference>
<keyword evidence="3" id="KW-0479">Metal-binding</keyword>
<dbReference type="InterPro" id="IPR018247">
    <property type="entry name" value="EF_Hand_1_Ca_BS"/>
</dbReference>
<dbReference type="WBParaSite" id="maker-uti_cns_0005922-snap-gene-0.8-mRNA-1">
    <property type="protein sequence ID" value="maker-uti_cns_0005922-snap-gene-0.8-mRNA-1"/>
    <property type="gene ID" value="maker-uti_cns_0005922-snap-gene-0.8"/>
</dbReference>
<keyword evidence="6" id="KW-0449">Lipoprotein</keyword>
<evidence type="ECO:0000256" key="2">
    <source>
        <dbReference type="ARBA" id="ARBA00022707"/>
    </source>
</evidence>
<evidence type="ECO:0000256" key="3">
    <source>
        <dbReference type="ARBA" id="ARBA00022723"/>
    </source>
</evidence>
<evidence type="ECO:0000256" key="1">
    <source>
        <dbReference type="ARBA" id="ARBA00006049"/>
    </source>
</evidence>
<organism evidence="8 9">
    <name type="scientific">Macrostomum lignano</name>
    <dbReference type="NCBI Taxonomy" id="282301"/>
    <lineage>
        <taxon>Eukaryota</taxon>
        <taxon>Metazoa</taxon>
        <taxon>Spiralia</taxon>
        <taxon>Lophotrochozoa</taxon>
        <taxon>Platyhelminthes</taxon>
        <taxon>Rhabditophora</taxon>
        <taxon>Macrostomorpha</taxon>
        <taxon>Macrostomida</taxon>
        <taxon>Macrostomidae</taxon>
        <taxon>Macrostomum</taxon>
    </lineage>
</organism>
<keyword evidence="8" id="KW-1185">Reference proteome</keyword>
<evidence type="ECO:0000313" key="8">
    <source>
        <dbReference type="Proteomes" id="UP000095280"/>
    </source>
</evidence>
<dbReference type="GO" id="GO:0005509">
    <property type="term" value="F:calcium ion binding"/>
    <property type="evidence" value="ECO:0007669"/>
    <property type="project" value="InterPro"/>
</dbReference>
<evidence type="ECO:0000256" key="6">
    <source>
        <dbReference type="ARBA" id="ARBA00023288"/>
    </source>
</evidence>
<dbReference type="InterPro" id="IPR002048">
    <property type="entry name" value="EF_hand_dom"/>
</dbReference>
<dbReference type="SMART" id="SM00054">
    <property type="entry name" value="EFh"/>
    <property type="match status" value="2"/>
</dbReference>
<dbReference type="Proteomes" id="UP000095280">
    <property type="component" value="Unplaced"/>
</dbReference>
<reference evidence="9" key="1">
    <citation type="submission" date="2016-11" db="UniProtKB">
        <authorList>
            <consortium name="WormBaseParasite"/>
        </authorList>
    </citation>
    <scope>IDENTIFICATION</scope>
</reference>
<dbReference type="PANTHER" id="PTHR23055">
    <property type="entry name" value="CALCIUM BINDING PROTEINS"/>
    <property type="match status" value="1"/>
</dbReference>